<dbReference type="EMBL" id="PTIX01000001">
    <property type="protein sequence ID" value="PPK70945.1"/>
    <property type="molecule type" value="Genomic_DNA"/>
</dbReference>
<comment type="caution">
    <text evidence="3">The sequence shown here is derived from an EMBL/GenBank/DDBJ whole genome shotgun (WGS) entry which is preliminary data.</text>
</comment>
<feature type="domain" description="UspA" evidence="2">
    <location>
        <begin position="7"/>
        <end position="141"/>
    </location>
</feature>
<keyword evidence="4" id="KW-1185">Reference proteome</keyword>
<protein>
    <submittedName>
        <fullName evidence="3">Nucleotide-binding universal stress UspA family protein</fullName>
    </submittedName>
</protein>
<dbReference type="OrthoDB" id="3404132at2"/>
<name>A0A2S6H0D5_9PSEU</name>
<gene>
    <name evidence="3" type="ORF">CLV40_101131</name>
</gene>
<dbReference type="InterPro" id="IPR006015">
    <property type="entry name" value="Universal_stress_UspA"/>
</dbReference>
<dbReference type="RefSeq" id="WP_104475860.1">
    <property type="nucleotide sequence ID" value="NZ_CP154825.1"/>
</dbReference>
<proteinExistence type="inferred from homology"/>
<dbReference type="Gene3D" id="3.40.50.620">
    <property type="entry name" value="HUPs"/>
    <property type="match status" value="2"/>
</dbReference>
<reference evidence="3 4" key="1">
    <citation type="submission" date="2018-02" db="EMBL/GenBank/DDBJ databases">
        <title>Genomic Encyclopedia of Archaeal and Bacterial Type Strains, Phase II (KMG-II): from individual species to whole genera.</title>
        <authorList>
            <person name="Goeker M."/>
        </authorList>
    </citation>
    <scope>NUCLEOTIDE SEQUENCE [LARGE SCALE GENOMIC DNA]</scope>
    <source>
        <strain evidence="3 4">YU 961-1</strain>
    </source>
</reference>
<evidence type="ECO:0000313" key="4">
    <source>
        <dbReference type="Proteomes" id="UP000239203"/>
    </source>
</evidence>
<dbReference type="SUPFAM" id="SSF52402">
    <property type="entry name" value="Adenine nucleotide alpha hydrolases-like"/>
    <property type="match status" value="2"/>
</dbReference>
<dbReference type="InterPro" id="IPR014729">
    <property type="entry name" value="Rossmann-like_a/b/a_fold"/>
</dbReference>
<dbReference type="PANTHER" id="PTHR31964">
    <property type="entry name" value="ADENINE NUCLEOTIDE ALPHA HYDROLASES-LIKE SUPERFAMILY PROTEIN"/>
    <property type="match status" value="1"/>
</dbReference>
<comment type="similarity">
    <text evidence="1">Belongs to the universal stress protein A family.</text>
</comment>
<accession>A0A2S6H0D5</accession>
<evidence type="ECO:0000313" key="3">
    <source>
        <dbReference type="EMBL" id="PPK70945.1"/>
    </source>
</evidence>
<dbReference type="PANTHER" id="PTHR31964:SF113">
    <property type="entry name" value="USPA DOMAIN-CONTAINING PROTEIN"/>
    <property type="match status" value="1"/>
</dbReference>
<dbReference type="PRINTS" id="PR01438">
    <property type="entry name" value="UNVRSLSTRESS"/>
</dbReference>
<sequence>MSEQLPVLVAVDGSEESDAAVRWAAEEALRAGVGLRIVTAYPWPIGGYPQTVVTVDQMRDSLRAQAVERLAHGREVAERDGLEVHTSAVEGPVVPSLVEVSRDARLTVVGSRGLGAFEGMVLGSTGVALAAHAHSPVVVVRGEVDTDARKVVVGVDAEEDAALEFAFKHAAAIDSTVVAVHAWSESLVEIAYLGEFSAVDWTPLGDRAGEDLAKRLATFRERYPNVPVEQVVDRARATRLLLDNAKDATLLVVGTRGHGEFTGLILGSVGQALIRHAPCPVAIIRPTTS</sequence>
<dbReference type="InterPro" id="IPR006016">
    <property type="entry name" value="UspA"/>
</dbReference>
<dbReference type="Pfam" id="PF00582">
    <property type="entry name" value="Usp"/>
    <property type="match status" value="2"/>
</dbReference>
<dbReference type="AlphaFoldDB" id="A0A2S6H0D5"/>
<evidence type="ECO:0000256" key="1">
    <source>
        <dbReference type="ARBA" id="ARBA00008791"/>
    </source>
</evidence>
<evidence type="ECO:0000259" key="2">
    <source>
        <dbReference type="Pfam" id="PF00582"/>
    </source>
</evidence>
<feature type="domain" description="UspA" evidence="2">
    <location>
        <begin position="149"/>
        <end position="285"/>
    </location>
</feature>
<organism evidence="3 4">
    <name type="scientific">Actinokineospora auranticolor</name>
    <dbReference type="NCBI Taxonomy" id="155976"/>
    <lineage>
        <taxon>Bacteria</taxon>
        <taxon>Bacillati</taxon>
        <taxon>Actinomycetota</taxon>
        <taxon>Actinomycetes</taxon>
        <taxon>Pseudonocardiales</taxon>
        <taxon>Pseudonocardiaceae</taxon>
        <taxon>Actinokineospora</taxon>
    </lineage>
</organism>
<dbReference type="Proteomes" id="UP000239203">
    <property type="component" value="Unassembled WGS sequence"/>
</dbReference>